<feature type="region of interest" description="Disordered" evidence="2">
    <location>
        <begin position="357"/>
        <end position="494"/>
    </location>
</feature>
<dbReference type="GO" id="GO:1900150">
    <property type="term" value="P:regulation of defense response to fungus"/>
    <property type="evidence" value="ECO:0007669"/>
    <property type="project" value="InterPro"/>
</dbReference>
<dbReference type="OrthoDB" id="785270at2759"/>
<proteinExistence type="predicted"/>
<feature type="coiled-coil region" evidence="1">
    <location>
        <begin position="714"/>
        <end position="787"/>
    </location>
</feature>
<dbReference type="EMBL" id="JABCRI010000017">
    <property type="protein sequence ID" value="KAF8391672.1"/>
    <property type="molecule type" value="Genomic_DNA"/>
</dbReference>
<keyword evidence="4" id="KW-1185">Reference proteome</keyword>
<name>A0A834YTG6_TETSI</name>
<feature type="compositionally biased region" description="Basic residues" evidence="2">
    <location>
        <begin position="370"/>
        <end position="380"/>
    </location>
</feature>
<dbReference type="PANTHER" id="PTHR47488:SF7">
    <property type="entry name" value="HEAVY METAL TRANSPORT_DETOXIFICATION SUPERFAMILY PROTEIN"/>
    <property type="match status" value="1"/>
</dbReference>
<dbReference type="PANTHER" id="PTHR47488">
    <property type="entry name" value="HEAVY METAL TRANSPORT/DETOXIFICATION SUPERFAMILY PROTEIN"/>
    <property type="match status" value="1"/>
</dbReference>
<feature type="compositionally biased region" description="Basic residues" evidence="2">
    <location>
        <begin position="387"/>
        <end position="399"/>
    </location>
</feature>
<dbReference type="Proteomes" id="UP000655225">
    <property type="component" value="Unassembled WGS sequence"/>
</dbReference>
<feature type="compositionally biased region" description="Polar residues" evidence="2">
    <location>
        <begin position="400"/>
        <end position="417"/>
    </location>
</feature>
<keyword evidence="1" id="KW-0175">Coiled coil</keyword>
<evidence type="ECO:0000256" key="2">
    <source>
        <dbReference type="SAM" id="MobiDB-lite"/>
    </source>
</evidence>
<feature type="region of interest" description="Disordered" evidence="2">
    <location>
        <begin position="612"/>
        <end position="647"/>
    </location>
</feature>
<gene>
    <name evidence="3" type="ORF">HHK36_023979</name>
</gene>
<feature type="region of interest" description="Disordered" evidence="2">
    <location>
        <begin position="73"/>
        <end position="104"/>
    </location>
</feature>
<dbReference type="AlphaFoldDB" id="A0A834YTG6"/>
<feature type="compositionally biased region" description="Polar residues" evidence="2">
    <location>
        <begin position="629"/>
        <end position="647"/>
    </location>
</feature>
<dbReference type="InterPro" id="IPR044169">
    <property type="entry name" value="PI21"/>
</dbReference>
<protein>
    <submittedName>
        <fullName evidence="3">Uncharacterized protein</fullName>
    </submittedName>
</protein>
<accession>A0A834YTG6</accession>
<feature type="compositionally biased region" description="Pro residues" evidence="2">
    <location>
        <begin position="80"/>
        <end position="104"/>
    </location>
</feature>
<reference evidence="3 4" key="1">
    <citation type="submission" date="2020-04" db="EMBL/GenBank/DDBJ databases">
        <title>Plant Genome Project.</title>
        <authorList>
            <person name="Zhang R.-G."/>
        </authorList>
    </citation>
    <scope>NUCLEOTIDE SEQUENCE [LARGE SCALE GENOMIC DNA]</scope>
    <source>
        <strain evidence="3">YNK0</strain>
        <tissue evidence="3">Leaf</tissue>
    </source>
</reference>
<organism evidence="3 4">
    <name type="scientific">Tetracentron sinense</name>
    <name type="common">Spur-leaf</name>
    <dbReference type="NCBI Taxonomy" id="13715"/>
    <lineage>
        <taxon>Eukaryota</taxon>
        <taxon>Viridiplantae</taxon>
        <taxon>Streptophyta</taxon>
        <taxon>Embryophyta</taxon>
        <taxon>Tracheophyta</taxon>
        <taxon>Spermatophyta</taxon>
        <taxon>Magnoliopsida</taxon>
        <taxon>Trochodendrales</taxon>
        <taxon>Trochodendraceae</taxon>
        <taxon>Tetracentron</taxon>
    </lineage>
</organism>
<evidence type="ECO:0000313" key="4">
    <source>
        <dbReference type="Proteomes" id="UP000655225"/>
    </source>
</evidence>
<evidence type="ECO:0000256" key="1">
    <source>
        <dbReference type="SAM" id="Coils"/>
    </source>
</evidence>
<comment type="caution">
    <text evidence="3">The sequence shown here is derived from an EMBL/GenBank/DDBJ whole genome shotgun (WGS) entry which is preliminary data.</text>
</comment>
<feature type="compositionally biased region" description="Acidic residues" evidence="2">
    <location>
        <begin position="418"/>
        <end position="432"/>
    </location>
</feature>
<evidence type="ECO:0000313" key="3">
    <source>
        <dbReference type="EMBL" id="KAF8391672.1"/>
    </source>
</evidence>
<feature type="compositionally biased region" description="Basic and acidic residues" evidence="2">
    <location>
        <begin position="462"/>
        <end position="490"/>
    </location>
</feature>
<sequence>MAEKVSTLVLTVDLECPRCYKKIKKILCKFQDQIFDEKNNRVTIIGPFCPHKMAKKLYCKAGKTISCIEEKVKDPKKPKPNNPPANKPADNPPKAPEQEPEPAPEAPVPAYLLPVYPMPVYPFGVCCRPYYEGYGGGPCYQGCRIPLRLPPWYDGCGRPSPCCDDCERKGNLYHNLDLFHRDLVKSKGESPIEIFVCASFLQMWLWERISGYVLPPLSLVQLAINKGDPVKLFPRALRWSNVKPKKNTKLFHSVDKGFFNFRPYTQTPEGSFPLDFYSPGASFEQVKFSGHVTPPDLNFFAIISDSILVVINDSPFISVTYNPSRFQRQFCFDPGIPLLNVRVYPPPAAGRMYLTSRWPLPEEPSPQLKGQKKTGKRTPKKTTVGGPKRKLAQVSKKTKATSSGEENTKEFLTSSSGEDLDISEKEVEEETEVIYISESEGDDDSSSSTGESDAGKISFALRPREETPRTPVHKGSEMQEESMRPREDSPQHPIHNISRMSAFFEGVPSHPINGVLQNVPELQSGSEVIGQPLCIPMDSLSGIVGENITGLEEDMTMLGSEFGDFKESTQVAHSSSNPPFVTVSSPPFQSSVPVPLPTAPLTAGPQIPPIASSPLVPSSLPPSRPLPVHQSSTSAAVQGSEWSSATPSATAPIGDYKIKLELASFAQLVSYHYSDILDGFLEDAYAIGVEREWLLVRLDELSVTHEFRGRLVSLEQEEERHISTMKMLDDLERDVTDRVKQAEVELKAAQAKLFSLEEEQQILAKNHEELEEEIVKAQDKLAPLKEEGKAMSIFL</sequence>